<keyword evidence="5" id="KW-0862">Zinc</keyword>
<dbReference type="OMA" id="YAQPKQR"/>
<dbReference type="PRINTS" id="PR00417">
    <property type="entry name" value="PRTPISMRASEI"/>
</dbReference>
<feature type="region of interest" description="Disordered" evidence="9">
    <location>
        <begin position="81"/>
        <end position="124"/>
    </location>
</feature>
<dbReference type="EC" id="5.6.2.1" evidence="3"/>
<evidence type="ECO:0000256" key="6">
    <source>
        <dbReference type="ARBA" id="ARBA00023029"/>
    </source>
</evidence>
<dbReference type="AlphaFoldDB" id="A0A0D3KAK5"/>
<evidence type="ECO:0000256" key="10">
    <source>
        <dbReference type="SAM" id="SignalP"/>
    </source>
</evidence>
<comment type="similarity">
    <text evidence="2">Belongs to the type IA topoisomerase family.</text>
</comment>
<dbReference type="SMART" id="SM00437">
    <property type="entry name" value="TOP1Ac"/>
    <property type="match status" value="1"/>
</dbReference>
<dbReference type="InterPro" id="IPR023405">
    <property type="entry name" value="Topo_IA_core_domain"/>
</dbReference>
<evidence type="ECO:0000256" key="1">
    <source>
        <dbReference type="ARBA" id="ARBA00000213"/>
    </source>
</evidence>
<dbReference type="InterPro" id="IPR013497">
    <property type="entry name" value="Topo_IA_cen"/>
</dbReference>
<dbReference type="HOGENOM" id="CLU_002929_0_2_1"/>
<protein>
    <recommendedName>
        <fullName evidence="3">DNA topoisomerase</fullName>
        <ecNumber evidence="3">5.6.2.1</ecNumber>
    </recommendedName>
</protein>
<dbReference type="InterPro" id="IPR006171">
    <property type="entry name" value="TOPRIM_dom"/>
</dbReference>
<keyword evidence="7" id="KW-0238">DNA-binding</keyword>
<dbReference type="Pfam" id="PF13368">
    <property type="entry name" value="Toprim_C_rpt"/>
    <property type="match status" value="1"/>
</dbReference>
<dbReference type="PROSITE" id="PS50800">
    <property type="entry name" value="SAP"/>
    <property type="match status" value="1"/>
</dbReference>
<feature type="domain" description="SAP" evidence="11">
    <location>
        <begin position="44"/>
        <end position="78"/>
    </location>
</feature>
<evidence type="ECO:0000256" key="5">
    <source>
        <dbReference type="ARBA" id="ARBA00022833"/>
    </source>
</evidence>
<evidence type="ECO:0000259" key="12">
    <source>
        <dbReference type="PROSITE" id="PS50880"/>
    </source>
</evidence>
<dbReference type="KEGG" id="ehx:EMIHUDRAFT_467912"/>
<evidence type="ECO:0000256" key="7">
    <source>
        <dbReference type="ARBA" id="ARBA00023125"/>
    </source>
</evidence>
<dbReference type="Proteomes" id="UP000013827">
    <property type="component" value="Unassembled WGS sequence"/>
</dbReference>
<dbReference type="InterPro" id="IPR003602">
    <property type="entry name" value="Topo_IA_DNA-bd_dom"/>
</dbReference>
<feature type="signal peptide" evidence="10">
    <location>
        <begin position="1"/>
        <end position="15"/>
    </location>
</feature>
<evidence type="ECO:0000259" key="13">
    <source>
        <dbReference type="PROSITE" id="PS52039"/>
    </source>
</evidence>
<evidence type="ECO:0000313" key="15">
    <source>
        <dbReference type="Proteomes" id="UP000013827"/>
    </source>
</evidence>
<dbReference type="Pfam" id="PF02037">
    <property type="entry name" value="SAP"/>
    <property type="match status" value="1"/>
</dbReference>
<dbReference type="Gene3D" id="3.40.50.140">
    <property type="match status" value="1"/>
</dbReference>
<feature type="domain" description="Topo IA-type catalytic" evidence="13">
    <location>
        <begin position="145"/>
        <end position="600"/>
    </location>
</feature>
<feature type="region of interest" description="Disordered" evidence="9">
    <location>
        <begin position="857"/>
        <end position="879"/>
    </location>
</feature>
<dbReference type="SMART" id="SM00493">
    <property type="entry name" value="TOPRIM"/>
    <property type="match status" value="1"/>
</dbReference>
<dbReference type="RefSeq" id="XP_005785219.1">
    <property type="nucleotide sequence ID" value="XM_005785162.1"/>
</dbReference>
<feature type="chain" id="PRO_5044264977" description="DNA topoisomerase" evidence="10">
    <location>
        <begin position="16"/>
        <end position="879"/>
    </location>
</feature>
<evidence type="ECO:0000256" key="9">
    <source>
        <dbReference type="SAM" id="MobiDB-lite"/>
    </source>
</evidence>
<dbReference type="SMART" id="SM00513">
    <property type="entry name" value="SAP"/>
    <property type="match status" value="2"/>
</dbReference>
<dbReference type="InterPro" id="IPR000380">
    <property type="entry name" value="Topo_IA"/>
</dbReference>
<evidence type="ECO:0000256" key="2">
    <source>
        <dbReference type="ARBA" id="ARBA00009446"/>
    </source>
</evidence>
<evidence type="ECO:0000259" key="11">
    <source>
        <dbReference type="PROSITE" id="PS50800"/>
    </source>
</evidence>
<reference evidence="15" key="1">
    <citation type="journal article" date="2013" name="Nature">
        <title>Pan genome of the phytoplankton Emiliania underpins its global distribution.</title>
        <authorList>
            <person name="Read B.A."/>
            <person name="Kegel J."/>
            <person name="Klute M.J."/>
            <person name="Kuo A."/>
            <person name="Lefebvre S.C."/>
            <person name="Maumus F."/>
            <person name="Mayer C."/>
            <person name="Miller J."/>
            <person name="Monier A."/>
            <person name="Salamov A."/>
            <person name="Young J."/>
            <person name="Aguilar M."/>
            <person name="Claverie J.M."/>
            <person name="Frickenhaus S."/>
            <person name="Gonzalez K."/>
            <person name="Herman E.K."/>
            <person name="Lin Y.C."/>
            <person name="Napier J."/>
            <person name="Ogata H."/>
            <person name="Sarno A.F."/>
            <person name="Shmutz J."/>
            <person name="Schroeder D."/>
            <person name="de Vargas C."/>
            <person name="Verret F."/>
            <person name="von Dassow P."/>
            <person name="Valentin K."/>
            <person name="Van de Peer Y."/>
            <person name="Wheeler G."/>
            <person name="Dacks J.B."/>
            <person name="Delwiche C.F."/>
            <person name="Dyhrman S.T."/>
            <person name="Glockner G."/>
            <person name="John U."/>
            <person name="Richards T."/>
            <person name="Worden A.Z."/>
            <person name="Zhang X."/>
            <person name="Grigoriev I.V."/>
            <person name="Allen A.E."/>
            <person name="Bidle K."/>
            <person name="Borodovsky M."/>
            <person name="Bowler C."/>
            <person name="Brownlee C."/>
            <person name="Cock J.M."/>
            <person name="Elias M."/>
            <person name="Gladyshev V.N."/>
            <person name="Groth M."/>
            <person name="Guda C."/>
            <person name="Hadaegh A."/>
            <person name="Iglesias-Rodriguez M.D."/>
            <person name="Jenkins J."/>
            <person name="Jones B.M."/>
            <person name="Lawson T."/>
            <person name="Leese F."/>
            <person name="Lindquist E."/>
            <person name="Lobanov A."/>
            <person name="Lomsadze A."/>
            <person name="Malik S.B."/>
            <person name="Marsh M.E."/>
            <person name="Mackinder L."/>
            <person name="Mock T."/>
            <person name="Mueller-Roeber B."/>
            <person name="Pagarete A."/>
            <person name="Parker M."/>
            <person name="Probert I."/>
            <person name="Quesneville H."/>
            <person name="Raines C."/>
            <person name="Rensing S.A."/>
            <person name="Riano-Pachon D.M."/>
            <person name="Richier S."/>
            <person name="Rokitta S."/>
            <person name="Shiraiwa Y."/>
            <person name="Soanes D.M."/>
            <person name="van der Giezen M."/>
            <person name="Wahlund T.M."/>
            <person name="Williams B."/>
            <person name="Wilson W."/>
            <person name="Wolfe G."/>
            <person name="Wurch L.L."/>
        </authorList>
    </citation>
    <scope>NUCLEOTIDE SEQUENCE</scope>
</reference>
<keyword evidence="8" id="KW-0413">Isomerase</keyword>
<dbReference type="InterPro" id="IPR013824">
    <property type="entry name" value="Topo_IA_cen_sub1"/>
</dbReference>
<name>A0A0D3KAK5_EMIH1</name>
<feature type="region of interest" description="Disordered" evidence="9">
    <location>
        <begin position="630"/>
        <end position="661"/>
    </location>
</feature>
<dbReference type="STRING" id="2903.R1F1L7"/>
<dbReference type="Pfam" id="PF01396">
    <property type="entry name" value="Zn_ribbon_Top1"/>
    <property type="match status" value="1"/>
</dbReference>
<dbReference type="Pfam" id="PF01751">
    <property type="entry name" value="Toprim"/>
    <property type="match status" value="1"/>
</dbReference>
<feature type="region of interest" description="Disordered" evidence="9">
    <location>
        <begin position="397"/>
        <end position="425"/>
    </location>
</feature>
<reference evidence="14" key="2">
    <citation type="submission" date="2024-10" db="UniProtKB">
        <authorList>
            <consortium name="EnsemblProtists"/>
        </authorList>
    </citation>
    <scope>IDENTIFICATION</scope>
</reference>
<feature type="domain" description="Toprim" evidence="12">
    <location>
        <begin position="123"/>
        <end position="238"/>
    </location>
</feature>
<dbReference type="PROSITE" id="PS50880">
    <property type="entry name" value="TOPRIM"/>
    <property type="match status" value="1"/>
</dbReference>
<organism evidence="14 15">
    <name type="scientific">Emiliania huxleyi (strain CCMP1516)</name>
    <dbReference type="NCBI Taxonomy" id="280463"/>
    <lineage>
        <taxon>Eukaryota</taxon>
        <taxon>Haptista</taxon>
        <taxon>Haptophyta</taxon>
        <taxon>Prymnesiophyceae</taxon>
        <taxon>Isochrysidales</taxon>
        <taxon>Noelaerhabdaceae</taxon>
        <taxon>Emiliania</taxon>
    </lineage>
</organism>
<evidence type="ECO:0000256" key="4">
    <source>
        <dbReference type="ARBA" id="ARBA00022771"/>
    </source>
</evidence>
<proteinExistence type="inferred from homology"/>
<dbReference type="InterPro" id="IPR003601">
    <property type="entry name" value="Topo_IA_2"/>
</dbReference>
<dbReference type="InterPro" id="IPR013498">
    <property type="entry name" value="Topo_IA_Znf"/>
</dbReference>
<dbReference type="PROSITE" id="PS52039">
    <property type="entry name" value="TOPO_IA_2"/>
    <property type="match status" value="1"/>
</dbReference>
<dbReference type="EnsemblProtists" id="EOD32790">
    <property type="protein sequence ID" value="EOD32790"/>
    <property type="gene ID" value="EMIHUDRAFT_467912"/>
</dbReference>
<dbReference type="GO" id="GO:0006265">
    <property type="term" value="P:DNA topological change"/>
    <property type="evidence" value="ECO:0007669"/>
    <property type="project" value="InterPro"/>
</dbReference>
<dbReference type="InterPro" id="IPR036361">
    <property type="entry name" value="SAP_dom_sf"/>
</dbReference>
<dbReference type="Pfam" id="PF01131">
    <property type="entry name" value="Topoisom_bac"/>
    <property type="match status" value="2"/>
</dbReference>
<evidence type="ECO:0000256" key="8">
    <source>
        <dbReference type="ARBA" id="ARBA00023235"/>
    </source>
</evidence>
<feature type="compositionally biased region" description="Gly residues" evidence="9">
    <location>
        <begin position="90"/>
        <end position="120"/>
    </location>
</feature>
<keyword evidence="6" id="KW-0799">Topoisomerase</keyword>
<dbReference type="SUPFAM" id="SSF68906">
    <property type="entry name" value="SAP domain"/>
    <property type="match status" value="1"/>
</dbReference>
<keyword evidence="15" id="KW-1185">Reference proteome</keyword>
<evidence type="ECO:0000256" key="3">
    <source>
        <dbReference type="ARBA" id="ARBA00012891"/>
    </source>
</evidence>
<dbReference type="SMART" id="SM00436">
    <property type="entry name" value="TOP1Bc"/>
    <property type="match status" value="1"/>
</dbReference>
<feature type="compositionally biased region" description="Gly residues" evidence="9">
    <location>
        <begin position="397"/>
        <end position="410"/>
    </location>
</feature>
<dbReference type="eggNOG" id="KOG1956">
    <property type="taxonomic scope" value="Eukaryota"/>
</dbReference>
<dbReference type="SUPFAM" id="SSF56712">
    <property type="entry name" value="Prokaryotic type I DNA topoisomerase"/>
    <property type="match status" value="2"/>
</dbReference>
<dbReference type="GO" id="GO:0005694">
    <property type="term" value="C:chromosome"/>
    <property type="evidence" value="ECO:0007669"/>
    <property type="project" value="InterPro"/>
</dbReference>
<dbReference type="Gene3D" id="1.10.460.10">
    <property type="entry name" value="Topoisomerase I, domain 2"/>
    <property type="match status" value="2"/>
</dbReference>
<dbReference type="InterPro" id="IPR003034">
    <property type="entry name" value="SAP_dom"/>
</dbReference>
<dbReference type="GeneID" id="17278063"/>
<evidence type="ECO:0000313" key="14">
    <source>
        <dbReference type="EnsemblProtists" id="EOD32790"/>
    </source>
</evidence>
<dbReference type="GO" id="GO:0008270">
    <property type="term" value="F:zinc ion binding"/>
    <property type="evidence" value="ECO:0007669"/>
    <property type="project" value="UniProtKB-KW"/>
</dbReference>
<keyword evidence="10" id="KW-0732">Signal</keyword>
<dbReference type="PANTHER" id="PTHR42785:SF1">
    <property type="entry name" value="DNA TOPOISOMERASE"/>
    <property type="match status" value="1"/>
</dbReference>
<dbReference type="PaxDb" id="2903-EOD32790"/>
<feature type="compositionally biased region" description="Gly residues" evidence="9">
    <location>
        <begin position="639"/>
        <end position="656"/>
    </location>
</feature>
<dbReference type="GO" id="GO:0003677">
    <property type="term" value="F:DNA binding"/>
    <property type="evidence" value="ECO:0007669"/>
    <property type="project" value="UniProtKB-KW"/>
</dbReference>
<dbReference type="PANTHER" id="PTHR42785">
    <property type="entry name" value="DNA TOPOISOMERASE, TYPE IA, CORE"/>
    <property type="match status" value="1"/>
</dbReference>
<dbReference type="InterPro" id="IPR025589">
    <property type="entry name" value="Toprim_C_rpt"/>
</dbReference>
<dbReference type="GO" id="GO:0003917">
    <property type="term" value="F:DNA topoisomerase type I (single strand cut, ATP-independent) activity"/>
    <property type="evidence" value="ECO:0007669"/>
    <property type="project" value="UniProtKB-EC"/>
</dbReference>
<accession>A0A0D3KAK5</accession>
<keyword evidence="4" id="KW-0863">Zinc-finger</keyword>
<comment type="catalytic activity">
    <reaction evidence="1">
        <text>ATP-independent breakage of single-stranded DNA, followed by passage and rejoining.</text>
        <dbReference type="EC" id="5.6.2.1"/>
    </reaction>
</comment>
<dbReference type="Gene3D" id="1.10.720.30">
    <property type="entry name" value="SAP domain"/>
    <property type="match status" value="1"/>
</dbReference>
<sequence length="879" mass="92172">MLLWSMVFFLGAVRRLPIPPLLPGWRGGAARMAASRPRPPDSSLEQLTVKQLKERCSQHGLPVSGVKAALIKRLRASGGAPDEKVAAAAGSGGGGGGSRGSGSRGGGSRGGGSRGGGGDLPGRTLMVVESPAKIATLSKFVGPEYELLACSGHVRALPSKPGSVAPDRGFEMVFEQAPSKGRVVQALVQAARRSSAVVLATDPDREGEAIAWHVAQLLAEKGALSAGQPVRRISFGEITKSAVLDAIGAPREIDMPLVRAQQARQAVDYLVGFNLSPILWRKLPGCRSAGRVQSVALRLLAEREEEARFSPAEDWLPAEPRRFVDRKRKNAQEAHEAIRPVDFGVEPSSLEGLLPPKEAQLYELIWRRAVASQMALAAARASRRVFEGFEAVLRPAGGAGGAGGAEGGEGAGDDDGAKGAAGEAVDEVDEAGGGAAAGGAAARAAAARAAAEAKAAAGDELCLVRAQPSQHFTAPPPRYSEGGLVKRLEQLGIGRPSTYAVILKLLQDRGHAHLSPRLPTSPHLSLELLQDRGYAELVSRSLRPLPLGQMLTALLTSQLERYVGYEYTASLEAKLDAISASDLDSAAFLSEWWAEFHPAVDEVMQADTQALRETVVESLAWLLFPGEEAPADTATGEAGSEGGGEGGEGGEGGGSSADGRRACPRCPDGRLQIKFSRSVPFVGCSSYPACSYTRPFGRGAGEAGGELIEASRELGRDAETGLEVSLRRGPFGPYVQLGGSAAAAAEKTALPDVAKLKARGMPSSGRKAELVPRLLEAPDLRERAVDLETALRLLSLPAYLGDHPRRGGAMRVGYGRFGGYVRLDGDGAKDEPVFASLPRNLTVFNVTADEASALLDRKLARPPRPRRGGAGVAAKPRRR</sequence>
<keyword evidence="4" id="KW-0479">Metal-binding</keyword>
<dbReference type="Gene3D" id="3.30.65.10">
    <property type="entry name" value="Bacterial Topoisomerase I, domain 1"/>
    <property type="match status" value="1"/>
</dbReference>